<dbReference type="PANTHER" id="PTHR34408:SF1">
    <property type="entry name" value="GLYCOSYL HYDROLASE FAMILY 19 DOMAIN-CONTAINING PROTEIN HI_1415"/>
    <property type="match status" value="1"/>
</dbReference>
<accession>A0A0F6YPI2</accession>
<sequence length="210" mass="23353">MDRKKFFDAIRDNPLLFNGRLSSEQVVGISAILNRMEKLDARWLAYALATAFHETGGRMVPIMENLNYSAKGLRATFPKYFNLADAAKYERKPQAIANRAYGNRMGNGPEASGDGWLMRGRGLVQLTGRDNYRKYGIENNPDKALEPDFAVAIMFDGMTSGAYTGKKLSDYFNDTKTDWVGARRIINGTDKAEKIAGEAKAFYAAIIAAK</sequence>
<dbReference type="KEGG" id="vg:26639051"/>
<evidence type="ECO:0000313" key="1">
    <source>
        <dbReference type="EMBL" id="AKF13579.1"/>
    </source>
</evidence>
<dbReference type="InterPro" id="IPR052354">
    <property type="entry name" value="Cell_Wall_Dynamics_Protein"/>
</dbReference>
<keyword evidence="2" id="KW-1185">Reference proteome</keyword>
<gene>
    <name evidence="1" type="ORF">PHIN3_316</name>
</gene>
<evidence type="ECO:0000313" key="2">
    <source>
        <dbReference type="Proteomes" id="UP000202958"/>
    </source>
</evidence>
<dbReference type="InterPro" id="IPR023346">
    <property type="entry name" value="Lysozyme-like_dom_sf"/>
</dbReference>
<dbReference type="PANTHER" id="PTHR34408">
    <property type="entry name" value="FAMILY PROTEIN, PUTATIVE-RELATED"/>
    <property type="match status" value="1"/>
</dbReference>
<protein>
    <submittedName>
        <fullName evidence="1">Chitinase</fullName>
    </submittedName>
</protein>
<proteinExistence type="predicted"/>
<dbReference type="Gene3D" id="1.10.530.10">
    <property type="match status" value="1"/>
</dbReference>
<name>A0A0F6YPI2_9CAUD</name>
<reference evidence="1 2" key="1">
    <citation type="submission" date="2015-04" db="EMBL/GenBank/DDBJ databases">
        <authorList>
            <person name="Hodson T.S."/>
            <person name="Hyde J.R."/>
            <person name="Schouten J.T."/>
            <person name="Crockett J.T."/>
            <person name="Smith T.A."/>
            <person name="Merrill B.D."/>
            <person name="Crook M.B."/>
            <person name="Griffitts J.S."/>
            <person name="Burnett S.H."/>
            <person name="Grose J.H."/>
            <person name="Breakwell D.P."/>
        </authorList>
    </citation>
    <scope>NUCLEOTIDE SEQUENCE [LARGE SCALE GENOMIC DNA]</scope>
</reference>
<organism evidence="1 2">
    <name type="scientific">Sinorhizobium phage phiN3</name>
    <dbReference type="NCBI Taxonomy" id="1647405"/>
    <lineage>
        <taxon>Viruses</taxon>
        <taxon>Duplodnaviria</taxon>
        <taxon>Heunggongvirae</taxon>
        <taxon>Uroviricota</taxon>
        <taxon>Caudoviricetes</taxon>
        <taxon>Emdodecavirus</taxon>
        <taxon>Emdodecavirus N3</taxon>
    </lineage>
</organism>
<dbReference type="SUPFAM" id="SSF53955">
    <property type="entry name" value="Lysozyme-like"/>
    <property type="match status" value="1"/>
</dbReference>
<dbReference type="Proteomes" id="UP000202958">
    <property type="component" value="Segment"/>
</dbReference>
<dbReference type="EMBL" id="KR052482">
    <property type="protein sequence ID" value="AKF13579.1"/>
    <property type="molecule type" value="Genomic_DNA"/>
</dbReference>
<dbReference type="RefSeq" id="YP_009212556.1">
    <property type="nucleotide sequence ID" value="NC_028945.1"/>
</dbReference>
<dbReference type="OrthoDB" id="13971at10239"/>
<dbReference type="GeneID" id="26639051"/>